<evidence type="ECO:0008006" key="6">
    <source>
        <dbReference type="Google" id="ProtNLM"/>
    </source>
</evidence>
<dbReference type="PRINTS" id="PR00080">
    <property type="entry name" value="SDRFAMILY"/>
</dbReference>
<dbReference type="GO" id="GO:0016020">
    <property type="term" value="C:membrane"/>
    <property type="evidence" value="ECO:0007669"/>
    <property type="project" value="TreeGrafter"/>
</dbReference>
<dbReference type="GO" id="GO:0016491">
    <property type="term" value="F:oxidoreductase activity"/>
    <property type="evidence" value="ECO:0007669"/>
    <property type="project" value="UniProtKB-KW"/>
</dbReference>
<keyword evidence="5" id="KW-1185">Reference proteome</keyword>
<dbReference type="SUPFAM" id="SSF51735">
    <property type="entry name" value="NAD(P)-binding Rossmann-fold domains"/>
    <property type="match status" value="1"/>
</dbReference>
<dbReference type="InParanoid" id="A0A2G4YNK1"/>
<comment type="caution">
    <text evidence="4">The sequence shown here is derived from an EMBL/GenBank/DDBJ whole genome shotgun (WGS) entry which is preliminary data.</text>
</comment>
<dbReference type="Proteomes" id="UP000229730">
    <property type="component" value="Unassembled WGS sequence"/>
</dbReference>
<dbReference type="EMBL" id="PDEM01000031">
    <property type="protein sequence ID" value="PHZ83875.1"/>
    <property type="molecule type" value="Genomic_DNA"/>
</dbReference>
<dbReference type="PANTHER" id="PTHR44196:SF1">
    <property type="entry name" value="DEHYDROGENASE_REDUCTASE SDR FAMILY MEMBER 7B"/>
    <property type="match status" value="1"/>
</dbReference>
<dbReference type="PROSITE" id="PS00061">
    <property type="entry name" value="ADH_SHORT"/>
    <property type="match status" value="1"/>
</dbReference>
<name>A0A2G4YNK1_9PROT</name>
<gene>
    <name evidence="4" type="ORF">CRD36_16125</name>
</gene>
<dbReference type="InterPro" id="IPR036291">
    <property type="entry name" value="NAD(P)-bd_dom_sf"/>
</dbReference>
<accession>A0A2G4YNK1</accession>
<proteinExistence type="inferred from homology"/>
<evidence type="ECO:0000256" key="3">
    <source>
        <dbReference type="RuleBase" id="RU000363"/>
    </source>
</evidence>
<dbReference type="OrthoDB" id="9793825at2"/>
<dbReference type="Pfam" id="PF00106">
    <property type="entry name" value="adh_short"/>
    <property type="match status" value="1"/>
</dbReference>
<evidence type="ECO:0000313" key="4">
    <source>
        <dbReference type="EMBL" id="PHZ83875.1"/>
    </source>
</evidence>
<dbReference type="InterPro" id="IPR020904">
    <property type="entry name" value="Sc_DH/Rdtase_CS"/>
</dbReference>
<dbReference type="PRINTS" id="PR00081">
    <property type="entry name" value="GDHRDH"/>
</dbReference>
<reference evidence="4 5" key="1">
    <citation type="submission" date="2017-10" db="EMBL/GenBank/DDBJ databases">
        <title>Frigbacter circumglobatus gen. nov. sp. nov., isolated from sediment cultured in situ.</title>
        <authorList>
            <person name="Zhao Z."/>
        </authorList>
    </citation>
    <scope>NUCLEOTIDE SEQUENCE [LARGE SCALE GENOMIC DNA]</scope>
    <source>
        <strain evidence="4 5">ZYL</strain>
    </source>
</reference>
<dbReference type="InterPro" id="IPR002347">
    <property type="entry name" value="SDR_fam"/>
</dbReference>
<sequence>MGSPPMPLEDNQLTALHARYPLKRAAITGAASGLGQALALELSRHGWGLFLNDVDETGLIKITKKCQENGSTVYSYPFNVSHYSDFSKAVDDFLKQTGGIDLVFTCAGIGVGGPFLDTKPEHLAEVIDVNLMGTIWAGKLFLPAMTQVKRGHFITIASAAAYHAMPSLSGYSASKSAVVQLSETLRSEMKSSGVDITVKMTTFYTSSIAEHTRGTEEDREKARSLVQMAPWSSEEVAEALLLHIQKRKFYMVAPLQARILWRFKRLFPELYLRLMPNLFAKLENKLLATAKERNQRT</sequence>
<comment type="similarity">
    <text evidence="1 3">Belongs to the short-chain dehydrogenases/reductases (SDR) family.</text>
</comment>
<dbReference type="CDD" id="cd05233">
    <property type="entry name" value="SDR_c"/>
    <property type="match status" value="1"/>
</dbReference>
<organism evidence="4 5">
    <name type="scientific">Paremcibacter congregatus</name>
    <dbReference type="NCBI Taxonomy" id="2043170"/>
    <lineage>
        <taxon>Bacteria</taxon>
        <taxon>Pseudomonadati</taxon>
        <taxon>Pseudomonadota</taxon>
        <taxon>Alphaproteobacteria</taxon>
        <taxon>Emcibacterales</taxon>
        <taxon>Emcibacteraceae</taxon>
        <taxon>Paremcibacter</taxon>
    </lineage>
</organism>
<evidence type="ECO:0000313" key="5">
    <source>
        <dbReference type="Proteomes" id="UP000229730"/>
    </source>
</evidence>
<dbReference type="Gene3D" id="3.40.50.720">
    <property type="entry name" value="NAD(P)-binding Rossmann-like Domain"/>
    <property type="match status" value="1"/>
</dbReference>
<dbReference type="AlphaFoldDB" id="A0A2G4YNK1"/>
<evidence type="ECO:0000256" key="1">
    <source>
        <dbReference type="ARBA" id="ARBA00006484"/>
    </source>
</evidence>
<keyword evidence="2" id="KW-0560">Oxidoreductase</keyword>
<dbReference type="PANTHER" id="PTHR44196">
    <property type="entry name" value="DEHYDROGENASE/REDUCTASE SDR FAMILY MEMBER 7B"/>
    <property type="match status" value="1"/>
</dbReference>
<protein>
    <recommendedName>
        <fullName evidence="6">Short-chain dehydrogenase</fullName>
    </recommendedName>
</protein>
<evidence type="ECO:0000256" key="2">
    <source>
        <dbReference type="ARBA" id="ARBA00023002"/>
    </source>
</evidence>